<dbReference type="Proteomes" id="UP001250698">
    <property type="component" value="Unassembled WGS sequence"/>
</dbReference>
<dbReference type="EMBL" id="JAWDJT010000001">
    <property type="protein sequence ID" value="MDU0368975.1"/>
    <property type="molecule type" value="Genomic_DNA"/>
</dbReference>
<dbReference type="RefSeq" id="WP_315996494.1">
    <property type="nucleotide sequence ID" value="NZ_JAWDJT010000001.1"/>
</dbReference>
<protein>
    <submittedName>
        <fullName evidence="2">DUF2809 domain-containing protein</fullName>
    </submittedName>
</protein>
<dbReference type="Pfam" id="PF10990">
    <property type="entry name" value="DUF2809"/>
    <property type="match status" value="1"/>
</dbReference>
<evidence type="ECO:0000313" key="2">
    <source>
        <dbReference type="EMBL" id="MDU0368975.1"/>
    </source>
</evidence>
<keyword evidence="3" id="KW-1185">Reference proteome</keyword>
<keyword evidence="1" id="KW-0812">Transmembrane</keyword>
<feature type="transmembrane region" description="Helical" evidence="1">
    <location>
        <begin position="32"/>
        <end position="51"/>
    </location>
</feature>
<reference evidence="2 3" key="1">
    <citation type="submission" date="2023-10" db="EMBL/GenBank/DDBJ databases">
        <title>Hymenobacter endophyticus sp. nov., an isolate from the leaf tissues of wheat.</title>
        <authorList>
            <person name="Dai Y."/>
        </authorList>
    </citation>
    <scope>NUCLEOTIDE SEQUENCE [LARGE SCALE GENOMIC DNA]</scope>
    <source>
        <strain evidence="2 3">ZK17L-C2</strain>
    </source>
</reference>
<evidence type="ECO:0000313" key="3">
    <source>
        <dbReference type="Proteomes" id="UP001250698"/>
    </source>
</evidence>
<keyword evidence="1" id="KW-1133">Transmembrane helix</keyword>
<gene>
    <name evidence="2" type="ORF">ROI90_01095</name>
</gene>
<feature type="transmembrane region" description="Helical" evidence="1">
    <location>
        <begin position="101"/>
        <end position="120"/>
    </location>
</feature>
<sequence>MPTRSQLLYTFLSLLTVVLGLASRRYGGELPGWVVAYAGDALWALLVFWLLGWCQPRQPGRWVASWALLVAFGVEFSQLFHPPWLDTLRHTTLGGLVLGRGFLWSDLLCYTLGVAVGAGLEQLWAGRGKAPGF</sequence>
<feature type="transmembrane region" description="Helical" evidence="1">
    <location>
        <begin position="63"/>
        <end position="81"/>
    </location>
</feature>
<keyword evidence="1" id="KW-0472">Membrane</keyword>
<proteinExistence type="predicted"/>
<name>A0ABU3TCB0_9BACT</name>
<comment type="caution">
    <text evidence="2">The sequence shown here is derived from an EMBL/GenBank/DDBJ whole genome shotgun (WGS) entry which is preliminary data.</text>
</comment>
<organism evidence="2 3">
    <name type="scientific">Hymenobacter endophyticus</name>
    <dbReference type="NCBI Taxonomy" id="3076335"/>
    <lineage>
        <taxon>Bacteria</taxon>
        <taxon>Pseudomonadati</taxon>
        <taxon>Bacteroidota</taxon>
        <taxon>Cytophagia</taxon>
        <taxon>Cytophagales</taxon>
        <taxon>Hymenobacteraceae</taxon>
        <taxon>Hymenobacter</taxon>
    </lineage>
</organism>
<dbReference type="InterPro" id="IPR021257">
    <property type="entry name" value="DUF2809"/>
</dbReference>
<accession>A0ABU3TCB0</accession>
<evidence type="ECO:0000256" key="1">
    <source>
        <dbReference type="SAM" id="Phobius"/>
    </source>
</evidence>